<comment type="caution">
    <text evidence="1">The sequence shown here is derived from an EMBL/GenBank/DDBJ whole genome shotgun (WGS) entry which is preliminary data.</text>
</comment>
<sequence>MNKNLRLPTSAKPDNLELVLHHGDYRYSDYFASVERRLGGALWRTSLDTWDRASHPDQVKEADMIVFGVIVPADSEQRKRALIDARAYLVDSQSSRGSAKGTEGQVWSLANYRDPEVRAVLEAIGAVKPASEASARVPECGRIASLILDYWA</sequence>
<dbReference type="AlphaFoldDB" id="A0A5C5YS00"/>
<evidence type="ECO:0000313" key="1">
    <source>
        <dbReference type="EMBL" id="TWT77648.1"/>
    </source>
</evidence>
<name>A0A5C5YS00_9BACT</name>
<gene>
    <name evidence="1" type="ORF">Pla123a_14440</name>
</gene>
<proteinExistence type="predicted"/>
<keyword evidence="2" id="KW-1185">Reference proteome</keyword>
<protein>
    <submittedName>
        <fullName evidence="1">Uncharacterized protein</fullName>
    </submittedName>
</protein>
<dbReference type="Proteomes" id="UP000318478">
    <property type="component" value="Unassembled WGS sequence"/>
</dbReference>
<accession>A0A5C5YS00</accession>
<evidence type="ECO:0000313" key="2">
    <source>
        <dbReference type="Proteomes" id="UP000318478"/>
    </source>
</evidence>
<reference evidence="1 2" key="1">
    <citation type="submission" date="2019-02" db="EMBL/GenBank/DDBJ databases">
        <title>Deep-cultivation of Planctomycetes and their phenomic and genomic characterization uncovers novel biology.</title>
        <authorList>
            <person name="Wiegand S."/>
            <person name="Jogler M."/>
            <person name="Boedeker C."/>
            <person name="Pinto D."/>
            <person name="Vollmers J."/>
            <person name="Rivas-Marin E."/>
            <person name="Kohn T."/>
            <person name="Peeters S.H."/>
            <person name="Heuer A."/>
            <person name="Rast P."/>
            <person name="Oberbeckmann S."/>
            <person name="Bunk B."/>
            <person name="Jeske O."/>
            <person name="Meyerdierks A."/>
            <person name="Storesund J.E."/>
            <person name="Kallscheuer N."/>
            <person name="Luecker S."/>
            <person name="Lage O.M."/>
            <person name="Pohl T."/>
            <person name="Merkel B.J."/>
            <person name="Hornburger P."/>
            <person name="Mueller R.-W."/>
            <person name="Bruemmer F."/>
            <person name="Labrenz M."/>
            <person name="Spormann A.M."/>
            <person name="Op Den Camp H."/>
            <person name="Overmann J."/>
            <person name="Amann R."/>
            <person name="Jetten M.S.M."/>
            <person name="Mascher T."/>
            <person name="Medema M.H."/>
            <person name="Devos D.P."/>
            <person name="Kaster A.-K."/>
            <person name="Ovreas L."/>
            <person name="Rohde M."/>
            <person name="Galperin M.Y."/>
            <person name="Jogler C."/>
        </authorList>
    </citation>
    <scope>NUCLEOTIDE SEQUENCE [LARGE SCALE GENOMIC DNA]</scope>
    <source>
        <strain evidence="1 2">Pla123a</strain>
    </source>
</reference>
<dbReference type="RefSeq" id="WP_146585344.1">
    <property type="nucleotide sequence ID" value="NZ_SJPO01000003.1"/>
</dbReference>
<dbReference type="EMBL" id="SJPO01000003">
    <property type="protein sequence ID" value="TWT77648.1"/>
    <property type="molecule type" value="Genomic_DNA"/>
</dbReference>
<organism evidence="1 2">
    <name type="scientific">Posidoniimonas polymericola</name>
    <dbReference type="NCBI Taxonomy" id="2528002"/>
    <lineage>
        <taxon>Bacteria</taxon>
        <taxon>Pseudomonadati</taxon>
        <taxon>Planctomycetota</taxon>
        <taxon>Planctomycetia</taxon>
        <taxon>Pirellulales</taxon>
        <taxon>Lacipirellulaceae</taxon>
        <taxon>Posidoniimonas</taxon>
    </lineage>
</organism>